<dbReference type="Proteomes" id="UP000580250">
    <property type="component" value="Unassembled WGS sequence"/>
</dbReference>
<dbReference type="PANTHER" id="PTHR24020:SF84">
    <property type="entry name" value="VWFA DOMAIN-CONTAINING PROTEIN"/>
    <property type="match status" value="1"/>
</dbReference>
<name>A0A6V7W4F5_MELEN</name>
<dbReference type="OrthoDB" id="6132182at2759"/>
<accession>A0A6V7W4F5</accession>
<feature type="region of interest" description="Disordered" evidence="1">
    <location>
        <begin position="268"/>
        <end position="298"/>
    </location>
</feature>
<dbReference type="AlphaFoldDB" id="A0A6V7W4F5"/>
<organism evidence="3 4">
    <name type="scientific">Meloidogyne enterolobii</name>
    <name type="common">Root-knot nematode worm</name>
    <name type="synonym">Meloidogyne mayaguensis</name>
    <dbReference type="NCBI Taxonomy" id="390850"/>
    <lineage>
        <taxon>Eukaryota</taxon>
        <taxon>Metazoa</taxon>
        <taxon>Ecdysozoa</taxon>
        <taxon>Nematoda</taxon>
        <taxon>Chromadorea</taxon>
        <taxon>Rhabditida</taxon>
        <taxon>Tylenchina</taxon>
        <taxon>Tylenchomorpha</taxon>
        <taxon>Tylenchoidea</taxon>
        <taxon>Meloidogynidae</taxon>
        <taxon>Meloidogyninae</taxon>
        <taxon>Meloidogyne</taxon>
    </lineage>
</organism>
<dbReference type="Pfam" id="PF00092">
    <property type="entry name" value="VWA"/>
    <property type="match status" value="2"/>
</dbReference>
<evidence type="ECO:0000256" key="1">
    <source>
        <dbReference type="SAM" id="MobiDB-lite"/>
    </source>
</evidence>
<evidence type="ECO:0000259" key="2">
    <source>
        <dbReference type="PROSITE" id="PS50234"/>
    </source>
</evidence>
<comment type="caution">
    <text evidence="3">The sequence shown here is derived from an EMBL/GenBank/DDBJ whole genome shotgun (WGS) entry which is preliminary data.</text>
</comment>
<reference evidence="3 4" key="1">
    <citation type="submission" date="2020-08" db="EMBL/GenBank/DDBJ databases">
        <authorList>
            <person name="Koutsovoulos G."/>
            <person name="Danchin GJ E."/>
        </authorList>
    </citation>
    <scope>NUCLEOTIDE SEQUENCE [LARGE SCALE GENOMIC DNA]</scope>
</reference>
<gene>
    <name evidence="3" type="ORF">MENT_LOCUS34196</name>
</gene>
<dbReference type="SUPFAM" id="SSF53300">
    <property type="entry name" value="vWA-like"/>
    <property type="match status" value="2"/>
</dbReference>
<evidence type="ECO:0000313" key="4">
    <source>
        <dbReference type="Proteomes" id="UP000580250"/>
    </source>
</evidence>
<dbReference type="InterPro" id="IPR050525">
    <property type="entry name" value="ECM_Assembly_Org"/>
</dbReference>
<feature type="domain" description="VWFA" evidence="2">
    <location>
        <begin position="23"/>
        <end position="185"/>
    </location>
</feature>
<evidence type="ECO:0000313" key="3">
    <source>
        <dbReference type="EMBL" id="CAD2182013.1"/>
    </source>
</evidence>
<dbReference type="InterPro" id="IPR036465">
    <property type="entry name" value="vWFA_dom_sf"/>
</dbReference>
<dbReference type="EMBL" id="CAJEWN010000417">
    <property type="protein sequence ID" value="CAD2182013.1"/>
    <property type="molecule type" value="Genomic_DNA"/>
</dbReference>
<proteinExistence type="predicted"/>
<dbReference type="SMART" id="SM00327">
    <property type="entry name" value="VWA"/>
    <property type="match status" value="2"/>
</dbReference>
<sequence length="789" mass="90769">MIEMINRQKNEGIVVERCQPKVDVVFLLDSNNSNDNIDKIYIEHVRWAISLMESLPLEHDAIRVAAAKYLGFPLTEFSLGEDIRQKLQFQQTFRTGYALRKAESELFRQDRETRKDAAKVIIIFTNNPNIFNEIMLEHKLNEIKDFKIFIASIIDIKTNNSNFDENNVFSQKELPQLRESILTEAERARACSRIGDEAFNGQRRNGPSTNQQNIGKISNGGAFALAENRDRLNNNIGESNDNNFGAEAFLQQRRIEAAEMLGIDEEGNEEINKLNKNEEEKEEEKNFGKSFEVKGNENTQIEEEFNNKMSQNSKQDEQDISIDGEQALLFNNAAAFKIPSLINADELDVFDPLENSKPNSQIRRPFTGVTINSITTPSFPISRYRPILGLSSFTKKPPSSSSFLTTQKYNNYTTTTTLATTTNKLPKTFPVKVELPVAIAQRLRPTPSIEFFFEFNNEGEQQNKQLLKSNSMLEMINKIKKINREEAEKSKKEEVNNLKNNFRLNKFTKTTNQPITTTTPKILFTTKILKNLIPNKNLTETTKTTQKYKILPTTTKTTTEFYTIQQPPTTKNNYLISVQQKPKTFGITQQRVVCPPLDILFIVDSSGSVHKIYEAQKEWLQHLLENIELNDDLNEEINNKINLNQLCGHRVALIQFASSDLQKIEWEWDHFRKNWQMMENFHKNVRHITGTTYIGQALKQALKLLEERRRQVPIIVVLLSDGFSQDDAIKQAEAIRNLPNLQFYALSIGQLSNIELLHRLVDNPSHVFIGNEASELLRSQLLRRIRCNQ</sequence>
<dbReference type="PROSITE" id="PS50234">
    <property type="entry name" value="VWFA"/>
    <property type="match status" value="2"/>
</dbReference>
<feature type="compositionally biased region" description="Basic and acidic residues" evidence="1">
    <location>
        <begin position="270"/>
        <end position="295"/>
    </location>
</feature>
<feature type="domain" description="VWFA" evidence="2">
    <location>
        <begin position="598"/>
        <end position="785"/>
    </location>
</feature>
<dbReference type="InterPro" id="IPR002035">
    <property type="entry name" value="VWF_A"/>
</dbReference>
<dbReference type="PANTHER" id="PTHR24020">
    <property type="entry name" value="COLLAGEN ALPHA"/>
    <property type="match status" value="1"/>
</dbReference>
<dbReference type="Gene3D" id="3.40.50.410">
    <property type="entry name" value="von Willebrand factor, type A domain"/>
    <property type="match status" value="2"/>
</dbReference>
<protein>
    <recommendedName>
        <fullName evidence="2">VWFA domain-containing protein</fullName>
    </recommendedName>
</protein>